<evidence type="ECO:0000313" key="1">
    <source>
        <dbReference type="EMBL" id="KAL2489031.1"/>
    </source>
</evidence>
<keyword evidence="2" id="KW-1185">Reference proteome</keyword>
<organism evidence="1 2">
    <name type="scientific">Forsythia ovata</name>
    <dbReference type="NCBI Taxonomy" id="205694"/>
    <lineage>
        <taxon>Eukaryota</taxon>
        <taxon>Viridiplantae</taxon>
        <taxon>Streptophyta</taxon>
        <taxon>Embryophyta</taxon>
        <taxon>Tracheophyta</taxon>
        <taxon>Spermatophyta</taxon>
        <taxon>Magnoliopsida</taxon>
        <taxon>eudicotyledons</taxon>
        <taxon>Gunneridae</taxon>
        <taxon>Pentapetalae</taxon>
        <taxon>asterids</taxon>
        <taxon>lamiids</taxon>
        <taxon>Lamiales</taxon>
        <taxon>Oleaceae</taxon>
        <taxon>Forsythieae</taxon>
        <taxon>Forsythia</taxon>
    </lineage>
</organism>
<evidence type="ECO:0000313" key="2">
    <source>
        <dbReference type="Proteomes" id="UP001604277"/>
    </source>
</evidence>
<name>A0ABD1RLK8_9LAMI</name>
<comment type="caution">
    <text evidence="1">The sequence shown here is derived from an EMBL/GenBank/DDBJ whole genome shotgun (WGS) entry which is preliminary data.</text>
</comment>
<dbReference type="EMBL" id="JBFOLJ010000012">
    <property type="protein sequence ID" value="KAL2489031.1"/>
    <property type="molecule type" value="Genomic_DNA"/>
</dbReference>
<proteinExistence type="predicted"/>
<gene>
    <name evidence="1" type="ORF">Fot_42323</name>
</gene>
<accession>A0ABD1RLK8</accession>
<reference evidence="2" key="1">
    <citation type="submission" date="2024-07" db="EMBL/GenBank/DDBJ databases">
        <title>Two chromosome-level genome assemblies of Korean endemic species Abeliophyllum distichum and Forsythia ovata (Oleaceae).</title>
        <authorList>
            <person name="Jang H."/>
        </authorList>
    </citation>
    <scope>NUCLEOTIDE SEQUENCE [LARGE SCALE GENOMIC DNA]</scope>
</reference>
<dbReference type="Proteomes" id="UP001604277">
    <property type="component" value="Unassembled WGS sequence"/>
</dbReference>
<dbReference type="AlphaFoldDB" id="A0ABD1RLK8"/>
<protein>
    <submittedName>
        <fullName evidence="1">Uncharacterized protein</fullName>
    </submittedName>
</protein>
<sequence>MVYSKDKELTEALTELSKAKDLLASLGVPGYVDPNDPDRFIIFFGYKLPMGFLYRSDRMSLLDGLIRIKTLEDEENVMKTYGLSKLVLWIMVGDERSDENGAGLGCVQGKGGGVEA</sequence>